<feature type="chain" id="PRO_5044490316" evidence="1">
    <location>
        <begin position="22"/>
        <end position="126"/>
    </location>
</feature>
<proteinExistence type="predicted"/>
<accession>A0AB73BEE8</accession>
<reference evidence="2 3" key="1">
    <citation type="submission" date="2019-01" db="EMBL/GenBank/DDBJ databases">
        <title>Genome sequences of marine Pseudoalteromonas species.</title>
        <authorList>
            <person name="Boraston A.B."/>
            <person name="Hehemann J.-H."/>
            <person name="Vickers C.J."/>
            <person name="Salama-Alber O."/>
            <person name="Abe K."/>
            <person name="Hettle A.J."/>
        </authorList>
    </citation>
    <scope>NUCLEOTIDE SEQUENCE [LARGE SCALE GENOMIC DNA]</scope>
    <source>
        <strain evidence="2 3">PS42</strain>
    </source>
</reference>
<protein>
    <submittedName>
        <fullName evidence="2">DUF3192 domain-containing protein</fullName>
    </submittedName>
</protein>
<dbReference type="Proteomes" id="UP000324162">
    <property type="component" value="Unassembled WGS sequence"/>
</dbReference>
<feature type="signal peptide" evidence="1">
    <location>
        <begin position="1"/>
        <end position="21"/>
    </location>
</feature>
<name>A0AB73BEE8_9GAMM</name>
<dbReference type="EMBL" id="SEUK01000052">
    <property type="protein sequence ID" value="KAA1158546.1"/>
    <property type="molecule type" value="Genomic_DNA"/>
</dbReference>
<evidence type="ECO:0000313" key="3">
    <source>
        <dbReference type="Proteomes" id="UP000324162"/>
    </source>
</evidence>
<evidence type="ECO:0000313" key="2">
    <source>
        <dbReference type="EMBL" id="KAA1158546.1"/>
    </source>
</evidence>
<dbReference type="PROSITE" id="PS51257">
    <property type="entry name" value="PROKAR_LIPOPROTEIN"/>
    <property type="match status" value="1"/>
</dbReference>
<sequence>MKKSLLAAALIAPFLTGCVIAVSDGEAETHWAGKNLSSWETKNKNNREAISELAMDSSYQSVLTKLKTPDFTELLKKGDDVYQILFYVTHSVHSDGKTTKDECTPLVFKNDKLVGMGESALGMINN</sequence>
<keyword evidence="1" id="KW-0732">Signal</keyword>
<evidence type="ECO:0000256" key="1">
    <source>
        <dbReference type="SAM" id="SignalP"/>
    </source>
</evidence>
<dbReference type="Pfam" id="PF11399">
    <property type="entry name" value="DUF3192"/>
    <property type="match status" value="1"/>
</dbReference>
<dbReference type="InterPro" id="IPR021534">
    <property type="entry name" value="DUF3192"/>
</dbReference>
<dbReference type="RefSeq" id="WP_149614629.1">
    <property type="nucleotide sequence ID" value="NZ_SEUK01000052.1"/>
</dbReference>
<comment type="caution">
    <text evidence="2">The sequence shown here is derived from an EMBL/GenBank/DDBJ whole genome shotgun (WGS) entry which is preliminary data.</text>
</comment>
<gene>
    <name evidence="2" type="ORF">EU508_13550</name>
</gene>
<dbReference type="AlphaFoldDB" id="A0AB73BEE8"/>
<organism evidence="2 3">
    <name type="scientific">Pseudoalteromonas fuliginea</name>
    <dbReference type="NCBI Taxonomy" id="1872678"/>
    <lineage>
        <taxon>Bacteria</taxon>
        <taxon>Pseudomonadati</taxon>
        <taxon>Pseudomonadota</taxon>
        <taxon>Gammaproteobacteria</taxon>
        <taxon>Alteromonadales</taxon>
        <taxon>Pseudoalteromonadaceae</taxon>
        <taxon>Pseudoalteromonas</taxon>
    </lineage>
</organism>